<feature type="transmembrane region" description="Helical" evidence="7">
    <location>
        <begin position="343"/>
        <end position="367"/>
    </location>
</feature>
<dbReference type="Gene3D" id="1.20.1250.20">
    <property type="entry name" value="MFS general substrate transporter like domains"/>
    <property type="match status" value="1"/>
</dbReference>
<sequence>MSSSQASSPTAACTTCTAGAAPVRGLATLALTLGTFFAASSAPTPLYRLYQQSWGFSSGTLTLVFAVYAFSLLLALLTTGALSDHLGRKPVILTSLVLEVASLVVFAQAGDVRMLFAARLLQGFATGMASAAIGAALLDLHRERGTLISTMSPMLGMAVGILVAGEFAQLWRNQLGLVFWLLVLLLVAAGTAVLAMPETGLRRPGALAAMRPRVRIPVQARQAFFQMLPMSIAVWALGGFYLSLGPSMIRSVTGSELAASFGICINMLSAAAGIWTLRGHAPRTMLRFGGGALFAGVALMLAGAHFHSLAMVLGASVVAGTGFGSGFQGALRSMIPLAAAHERGALLSAIYIASYLAFSVPAIVAGVSAAKLGLMPVTYAYGSMLMLFAALALAGTWRAGASR</sequence>
<feature type="transmembrane region" description="Helical" evidence="7">
    <location>
        <begin position="150"/>
        <end position="171"/>
    </location>
</feature>
<organism evidence="9 10">
    <name type="scientific">Diaphorobacter ruginosibacter</name>
    <dbReference type="NCBI Taxonomy" id="1715720"/>
    <lineage>
        <taxon>Bacteria</taxon>
        <taxon>Pseudomonadati</taxon>
        <taxon>Pseudomonadota</taxon>
        <taxon>Betaproteobacteria</taxon>
        <taxon>Burkholderiales</taxon>
        <taxon>Comamonadaceae</taxon>
        <taxon>Diaphorobacter</taxon>
    </lineage>
</organism>
<evidence type="ECO:0000256" key="5">
    <source>
        <dbReference type="ARBA" id="ARBA00022989"/>
    </source>
</evidence>
<dbReference type="PANTHER" id="PTHR23517:SF13">
    <property type="entry name" value="MAJOR FACILITATOR SUPERFAMILY MFS_1"/>
    <property type="match status" value="1"/>
</dbReference>
<keyword evidence="5 7" id="KW-1133">Transmembrane helix</keyword>
<keyword evidence="10" id="KW-1185">Reference proteome</keyword>
<feature type="transmembrane region" description="Helical" evidence="7">
    <location>
        <begin position="309"/>
        <end position="331"/>
    </location>
</feature>
<reference evidence="9 10" key="1">
    <citation type="submission" date="2020-08" db="EMBL/GenBank/DDBJ databases">
        <title>Genome sequence of Diaphorobacter ruginosibacter DSM 27467T.</title>
        <authorList>
            <person name="Hyun D.-W."/>
            <person name="Bae J.-W."/>
        </authorList>
    </citation>
    <scope>NUCLEOTIDE SEQUENCE [LARGE SCALE GENOMIC DNA]</scope>
    <source>
        <strain evidence="9 10">DSM 27467</strain>
    </source>
</reference>
<feature type="transmembrane region" description="Helical" evidence="7">
    <location>
        <begin position="379"/>
        <end position="397"/>
    </location>
</feature>
<evidence type="ECO:0000259" key="8">
    <source>
        <dbReference type="PROSITE" id="PS50850"/>
    </source>
</evidence>
<dbReference type="EMBL" id="CP060714">
    <property type="protein sequence ID" value="QNN58418.1"/>
    <property type="molecule type" value="Genomic_DNA"/>
</dbReference>
<comment type="subcellular location">
    <subcellularLocation>
        <location evidence="1">Cell membrane</location>
        <topology evidence="1">Multi-pass membrane protein</topology>
    </subcellularLocation>
</comment>
<keyword evidence="6 7" id="KW-0472">Membrane</keyword>
<name>A0A7G9RS43_9BURK</name>
<evidence type="ECO:0000256" key="1">
    <source>
        <dbReference type="ARBA" id="ARBA00004651"/>
    </source>
</evidence>
<feature type="transmembrane region" description="Helical" evidence="7">
    <location>
        <begin position="177"/>
        <end position="196"/>
    </location>
</feature>
<evidence type="ECO:0000313" key="9">
    <source>
        <dbReference type="EMBL" id="QNN58418.1"/>
    </source>
</evidence>
<evidence type="ECO:0000256" key="4">
    <source>
        <dbReference type="ARBA" id="ARBA00022692"/>
    </source>
</evidence>
<dbReference type="InterPro" id="IPR050171">
    <property type="entry name" value="MFS_Transporters"/>
</dbReference>
<keyword evidence="3" id="KW-1003">Cell membrane</keyword>
<accession>A0A7G9RS43</accession>
<dbReference type="GO" id="GO:0005886">
    <property type="term" value="C:plasma membrane"/>
    <property type="evidence" value="ECO:0007669"/>
    <property type="project" value="UniProtKB-SubCell"/>
</dbReference>
<dbReference type="PROSITE" id="PS50850">
    <property type="entry name" value="MFS"/>
    <property type="match status" value="1"/>
</dbReference>
<evidence type="ECO:0000256" key="6">
    <source>
        <dbReference type="ARBA" id="ARBA00023136"/>
    </source>
</evidence>
<dbReference type="SUPFAM" id="SSF103473">
    <property type="entry name" value="MFS general substrate transporter"/>
    <property type="match status" value="1"/>
</dbReference>
<dbReference type="InterPro" id="IPR011701">
    <property type="entry name" value="MFS"/>
</dbReference>
<feature type="transmembrane region" description="Helical" evidence="7">
    <location>
        <begin position="223"/>
        <end position="245"/>
    </location>
</feature>
<feature type="transmembrane region" description="Helical" evidence="7">
    <location>
        <begin position="116"/>
        <end position="138"/>
    </location>
</feature>
<protein>
    <submittedName>
        <fullName evidence="9">MFS transporter</fullName>
    </submittedName>
</protein>
<dbReference type="PROSITE" id="PS00216">
    <property type="entry name" value="SUGAR_TRANSPORT_1"/>
    <property type="match status" value="1"/>
</dbReference>
<dbReference type="GO" id="GO:0022857">
    <property type="term" value="F:transmembrane transporter activity"/>
    <property type="evidence" value="ECO:0007669"/>
    <property type="project" value="InterPro"/>
</dbReference>
<dbReference type="InterPro" id="IPR036259">
    <property type="entry name" value="MFS_trans_sf"/>
</dbReference>
<evidence type="ECO:0000256" key="7">
    <source>
        <dbReference type="SAM" id="Phobius"/>
    </source>
</evidence>
<dbReference type="Pfam" id="PF07690">
    <property type="entry name" value="MFS_1"/>
    <property type="match status" value="1"/>
</dbReference>
<evidence type="ECO:0000313" key="10">
    <source>
        <dbReference type="Proteomes" id="UP000515811"/>
    </source>
</evidence>
<keyword evidence="2" id="KW-0813">Transport</keyword>
<evidence type="ECO:0000256" key="3">
    <source>
        <dbReference type="ARBA" id="ARBA00022475"/>
    </source>
</evidence>
<dbReference type="KEGG" id="drg:H9K76_06135"/>
<dbReference type="AlphaFoldDB" id="A0A7G9RS43"/>
<feature type="transmembrane region" description="Helical" evidence="7">
    <location>
        <begin position="257"/>
        <end position="277"/>
    </location>
</feature>
<feature type="transmembrane region" description="Helical" evidence="7">
    <location>
        <begin position="54"/>
        <end position="79"/>
    </location>
</feature>
<feature type="domain" description="Major facilitator superfamily (MFS) profile" evidence="8">
    <location>
        <begin position="20"/>
        <end position="403"/>
    </location>
</feature>
<dbReference type="PANTHER" id="PTHR23517">
    <property type="entry name" value="RESISTANCE PROTEIN MDTM, PUTATIVE-RELATED-RELATED"/>
    <property type="match status" value="1"/>
</dbReference>
<dbReference type="InterPro" id="IPR005829">
    <property type="entry name" value="Sugar_transporter_CS"/>
</dbReference>
<feature type="transmembrane region" description="Helical" evidence="7">
    <location>
        <begin position="91"/>
        <end position="110"/>
    </location>
</feature>
<proteinExistence type="predicted"/>
<feature type="transmembrane region" description="Helical" evidence="7">
    <location>
        <begin position="284"/>
        <end position="303"/>
    </location>
</feature>
<evidence type="ECO:0000256" key="2">
    <source>
        <dbReference type="ARBA" id="ARBA00022448"/>
    </source>
</evidence>
<keyword evidence="4 7" id="KW-0812">Transmembrane</keyword>
<dbReference type="InterPro" id="IPR020846">
    <property type="entry name" value="MFS_dom"/>
</dbReference>
<gene>
    <name evidence="9" type="ORF">H9K76_06135</name>
</gene>
<dbReference type="Proteomes" id="UP000515811">
    <property type="component" value="Chromosome"/>
</dbReference>
<dbReference type="RefSeq" id="WP_187598789.1">
    <property type="nucleotide sequence ID" value="NZ_CP060714.1"/>
</dbReference>